<dbReference type="InterPro" id="IPR035892">
    <property type="entry name" value="C2_domain_sf"/>
</dbReference>
<dbReference type="SUPFAM" id="SSF48371">
    <property type="entry name" value="ARM repeat"/>
    <property type="match status" value="1"/>
</dbReference>
<evidence type="ECO:0000259" key="33">
    <source>
        <dbReference type="PROSITE" id="PS50290"/>
    </source>
</evidence>
<dbReference type="GO" id="GO:0005634">
    <property type="term" value="C:nucleus"/>
    <property type="evidence" value="ECO:0007669"/>
    <property type="project" value="UniProtKB-SubCell"/>
</dbReference>
<dbReference type="GO" id="GO:0030136">
    <property type="term" value="C:clathrin-coated vesicle"/>
    <property type="evidence" value="ECO:0007669"/>
    <property type="project" value="UniProtKB-SubCell"/>
</dbReference>
<keyword evidence="13" id="KW-0963">Cytoplasm</keyword>
<dbReference type="GO" id="GO:0006887">
    <property type="term" value="P:exocytosis"/>
    <property type="evidence" value="ECO:0007669"/>
    <property type="project" value="UniProtKB-KW"/>
</dbReference>
<dbReference type="FunFam" id="1.10.1070.11:FF:000003">
    <property type="entry name" value="Phosphatidylinositol 4-phosphate 3-kinase C2 domain-containing subunit beta"/>
    <property type="match status" value="1"/>
</dbReference>
<dbReference type="PROSITE" id="PS51546">
    <property type="entry name" value="PI3K_RBD"/>
    <property type="match status" value="1"/>
</dbReference>
<dbReference type="CDD" id="cd05176">
    <property type="entry name" value="PI3Kc_C2_alpha"/>
    <property type="match status" value="1"/>
</dbReference>
<dbReference type="InterPro" id="IPR029071">
    <property type="entry name" value="Ubiquitin-like_domsf"/>
</dbReference>
<keyword evidence="14" id="KW-0597">Phosphoprotein</keyword>
<dbReference type="SMART" id="SM00239">
    <property type="entry name" value="C2"/>
    <property type="match status" value="1"/>
</dbReference>
<keyword evidence="19" id="KW-0067">ATP-binding</keyword>
<evidence type="ECO:0000256" key="22">
    <source>
        <dbReference type="ARBA" id="ARBA00023098"/>
    </source>
</evidence>
<evidence type="ECO:0000259" key="35">
    <source>
        <dbReference type="PROSITE" id="PS51546"/>
    </source>
</evidence>
<dbReference type="GO" id="GO:0035005">
    <property type="term" value="F:1-phosphatidylinositol-4-phosphate 3-kinase activity"/>
    <property type="evidence" value="ECO:0007669"/>
    <property type="project" value="UniProtKB-EC"/>
</dbReference>
<dbReference type="InterPro" id="IPR036871">
    <property type="entry name" value="PX_dom_sf"/>
</dbReference>
<keyword evidence="20" id="KW-0007">Acetylation</keyword>
<evidence type="ECO:0000256" key="16">
    <source>
        <dbReference type="ARBA" id="ARBA00022679"/>
    </source>
</evidence>
<reference evidence="37" key="1">
    <citation type="submission" date="2023-03" db="UniProtKB">
        <authorList>
            <consortium name="Ensembl"/>
        </authorList>
    </citation>
    <scope>IDENTIFICATION</scope>
</reference>
<keyword evidence="17" id="KW-0547">Nucleotide-binding</keyword>
<dbReference type="GO" id="GO:0005524">
    <property type="term" value="F:ATP binding"/>
    <property type="evidence" value="ECO:0007669"/>
    <property type="project" value="UniProtKB-KW"/>
</dbReference>
<dbReference type="InterPro" id="IPR000341">
    <property type="entry name" value="PI3K_Ras-bd_dom"/>
</dbReference>
<feature type="domain" description="C2 PI3K-type" evidence="36">
    <location>
        <begin position="232"/>
        <end position="411"/>
    </location>
</feature>
<evidence type="ECO:0000259" key="31">
    <source>
        <dbReference type="PROSITE" id="PS50004"/>
    </source>
</evidence>
<evidence type="ECO:0000256" key="12">
    <source>
        <dbReference type="ARBA" id="ARBA00022483"/>
    </source>
</evidence>
<dbReference type="FunFam" id="2.60.40.150:FF:000036">
    <property type="entry name" value="phosphatidylinositol 4-phosphate 3-kinase C2 domain-containing subunit beta"/>
    <property type="match status" value="1"/>
</dbReference>
<dbReference type="GO" id="GO:0005942">
    <property type="term" value="C:phosphatidylinositol 3-kinase complex"/>
    <property type="evidence" value="ECO:0007669"/>
    <property type="project" value="TreeGrafter"/>
</dbReference>
<evidence type="ECO:0000313" key="37">
    <source>
        <dbReference type="Ensembl" id="ENSEASP00005009531.1"/>
    </source>
</evidence>
<keyword evidence="12" id="KW-0268">Exocytosis</keyword>
<evidence type="ECO:0000259" key="36">
    <source>
        <dbReference type="PROSITE" id="PS51547"/>
    </source>
</evidence>
<dbReference type="SUPFAM" id="SSF56112">
    <property type="entry name" value="Protein kinase-like (PK-like)"/>
    <property type="match status" value="1"/>
</dbReference>
<evidence type="ECO:0000256" key="4">
    <source>
        <dbReference type="ARBA" id="ARBA00004132"/>
    </source>
</evidence>
<dbReference type="InterPro" id="IPR001683">
    <property type="entry name" value="PX_dom"/>
</dbReference>
<comment type="similarity">
    <text evidence="7">Belongs to the PI3/PI4-kinase family. Type III PI4K subfamily.</text>
</comment>
<dbReference type="EC" id="2.7.1.153" evidence="8"/>
<sequence length="1179" mass="134477">MAVSMESLVQGPQMELFKKNFFFLVNRLKINFPYTNHYTNPGYLLSPVTVQRNICGENASVKISIEIEGFQLPVTFTCDVSSTVEIVIMQALCWVHDDLNQVDVGSYVLKVCGQEEVLQNNHCLGSHEHIQNCRKWDTEIKLQLLTFSSMCQNLARTVSVYLITDSLLVIWLNMNNSFSDFISEIDPLNSTYLCLFYFLFLKNQHRAVDQVIKAVRKICSALDGVETLAITESVKKLKRAVNLPRSKSANVSIFYYEKYYLICSLSYNGKDLFKPIQSKKVGTYKNFFYLIKWDELIIFPIQISQLPLECLLHLTLFGILNQSSGSSPDSNKQRKGPEALGKVSLPLFDFKRVGNSDSATQILWPRKPKIFAIWPFTGKSLLTPDLGHRYNLSSQTVSALLSKEDKAFLWEKRYYCFKHPNCLPKVLASAPNWKRVNLAKTYSLLQEWPPLHPLTALELLDSKFADQEVRSLAVTWIEAISDDELTDLLPQFVQALKYEIYLNSSLVRFLLSRALGNIQIAHNLYWLLRDALHDAQFGARYEHVLGALLSVGGKGLREELLKQTKLVQLLGGVAEKVRQASGSARQVVLQRSMERVQSFFLKNKCRLPLNPSLVSCSFFSSNAVPLKVTMVNADPMGEEINVMFKVGEDLRQDMLALQMIKIMDKIWLKEGLDLRMVIFKCLSTGRDRGMVELVPASDTLRKIQVEYGVTGSFKDKPLAEWLRKYNPSEEEYEKASENFIYSCAGCCVATYVLGICDRHNDNIMLRSTGHMFHIDFGKFLGHAQMFGSFKRDRAPFVLTSDMAYVINGGEKPTIRFQLFVDLCCQAYNLIRKQTNLFLNLLSLMIPSGLPELTSIQDLKYVRDALQPQTTDAEATIFFTRLIESSLGSIATKFNFFIHNLAQLRFSGLPSNDEPILSFSPKTYSFRQDGRIKEVSVFTYHKKYNPDKHYIYVVRILREGQLEPSFVFRTFDEFQELHNKLSIIFPLWKLPGFPNRMVLGRTHIKDVAAKRKIELNSYLQSLMSASTDVAEVTQEKIKMSIFLFSDAGPFSPTPGQIGGAVKLSVSYRNGTLFIMVMHIKDLVTEDGADPNPYVKTYLLPDTHKTSKRKTKISRKTRNPTFNEMLVYSGYSKETLRQRELQLSVLSAESLRENFFLGGITLPLKDFNLRTLLSFLSSSTY</sequence>
<dbReference type="GO" id="GO:0046934">
    <property type="term" value="F:1-phosphatidylinositol-4,5-bisphosphate 3-kinase activity"/>
    <property type="evidence" value="ECO:0007669"/>
    <property type="project" value="UniProtKB-EC"/>
</dbReference>
<dbReference type="InterPro" id="IPR000008">
    <property type="entry name" value="C2_dom"/>
</dbReference>
<comment type="cofactor">
    <cofactor evidence="1">
        <name>Ca(2+)</name>
        <dbReference type="ChEBI" id="CHEBI:29108"/>
    </cofactor>
</comment>
<dbReference type="Gene3D" id="1.10.1070.11">
    <property type="entry name" value="Phosphatidylinositol 3-/4-kinase, catalytic domain"/>
    <property type="match status" value="1"/>
</dbReference>
<dbReference type="CDD" id="cd08381">
    <property type="entry name" value="C2B_PI3K_class_II"/>
    <property type="match status" value="1"/>
</dbReference>
<keyword evidence="16" id="KW-0808">Transferase</keyword>
<dbReference type="InterPro" id="IPR036940">
    <property type="entry name" value="PI3/4_kinase_cat_sf"/>
</dbReference>
<dbReference type="InterPro" id="IPR011009">
    <property type="entry name" value="Kinase-like_dom_sf"/>
</dbReference>
<comment type="subcellular location">
    <subcellularLocation>
        <location evidence="5">Cell membrane</location>
    </subcellularLocation>
    <subcellularLocation>
        <location evidence="4">Cytoplasmic vesicle</location>
        <location evidence="4">Clathrin-coated vesicle</location>
    </subcellularLocation>
    <subcellularLocation>
        <location evidence="6">Golgi apparatus</location>
        <location evidence="6">trans-Golgi network</location>
    </subcellularLocation>
    <subcellularLocation>
        <location evidence="3">Nucleus</location>
    </subcellularLocation>
</comment>
<gene>
    <name evidence="37" type="primary">PIK3C2A</name>
</gene>
<dbReference type="Pfam" id="PF00794">
    <property type="entry name" value="PI3K_rbd"/>
    <property type="match status" value="1"/>
</dbReference>
<dbReference type="InterPro" id="IPR042236">
    <property type="entry name" value="PI3K_accessory_sf"/>
</dbReference>
<evidence type="ECO:0000256" key="9">
    <source>
        <dbReference type="ARBA" id="ARBA00012013"/>
    </source>
</evidence>
<protein>
    <recommendedName>
        <fullName evidence="29">Phosphatidylinositol 4-phosphate 3-kinase C2 domain-containing subunit alpha</fullName>
        <ecNumber evidence="10">2.7.1.137</ecNumber>
        <ecNumber evidence="8">2.7.1.153</ecNumber>
        <ecNumber evidence="9">2.7.1.154</ecNumber>
    </recommendedName>
    <alternativeName>
        <fullName evidence="30">Phosphoinositide 3-kinase-C2-alpha</fullName>
    </alternativeName>
</protein>
<evidence type="ECO:0000259" key="32">
    <source>
        <dbReference type="PROSITE" id="PS50195"/>
    </source>
</evidence>
<evidence type="ECO:0000256" key="6">
    <source>
        <dbReference type="ARBA" id="ARBA00004601"/>
    </source>
</evidence>
<proteinExistence type="inferred from homology"/>
<keyword evidence="11" id="KW-1003">Cell membrane</keyword>
<dbReference type="Gene3D" id="3.30.1520.10">
    <property type="entry name" value="Phox-like domain"/>
    <property type="match status" value="1"/>
</dbReference>
<dbReference type="GO" id="GO:0048015">
    <property type="term" value="P:phosphatidylinositol-mediated signaling"/>
    <property type="evidence" value="ECO:0007669"/>
    <property type="project" value="TreeGrafter"/>
</dbReference>
<dbReference type="InterPro" id="IPR037705">
    <property type="entry name" value="PI3-kinase_C2-alpha_cat"/>
</dbReference>
<dbReference type="GO" id="GO:0043491">
    <property type="term" value="P:phosphatidylinositol 3-kinase/protein kinase B signal transduction"/>
    <property type="evidence" value="ECO:0007669"/>
    <property type="project" value="TreeGrafter"/>
</dbReference>
<dbReference type="PROSITE" id="PS50195">
    <property type="entry name" value="PX"/>
    <property type="match status" value="1"/>
</dbReference>
<dbReference type="SUPFAM" id="SSF64268">
    <property type="entry name" value="PX domain"/>
    <property type="match status" value="1"/>
</dbReference>
<dbReference type="EC" id="2.7.1.154" evidence="9"/>
<dbReference type="GO" id="GO:0016303">
    <property type="term" value="F:1-phosphatidylinositol-3-kinase activity"/>
    <property type="evidence" value="ECO:0007669"/>
    <property type="project" value="UniProtKB-EC"/>
</dbReference>
<evidence type="ECO:0000256" key="26">
    <source>
        <dbReference type="ARBA" id="ARBA00023981"/>
    </source>
</evidence>
<evidence type="ECO:0000256" key="29">
    <source>
        <dbReference type="ARBA" id="ARBA00069404"/>
    </source>
</evidence>
<dbReference type="FunFam" id="1.25.40.70:FF:000007">
    <property type="entry name" value="phosphatidylinositol 4-phosphate 3-kinase C2 domain-containing subunit alpha"/>
    <property type="match status" value="1"/>
</dbReference>
<feature type="domain" description="PI3K/PI4K catalytic" evidence="33">
    <location>
        <begin position="612"/>
        <end position="890"/>
    </location>
</feature>
<evidence type="ECO:0000256" key="2">
    <source>
        <dbReference type="ARBA" id="ARBA00001946"/>
    </source>
</evidence>
<dbReference type="InterPro" id="IPR002420">
    <property type="entry name" value="PI3K-type_C2_dom"/>
</dbReference>
<dbReference type="SMART" id="SM00144">
    <property type="entry name" value="PI3K_rbd"/>
    <property type="match status" value="1"/>
</dbReference>
<evidence type="ECO:0000256" key="3">
    <source>
        <dbReference type="ARBA" id="ARBA00004123"/>
    </source>
</evidence>
<keyword evidence="23" id="KW-0472">Membrane</keyword>
<dbReference type="InterPro" id="IPR016024">
    <property type="entry name" value="ARM-type_fold"/>
</dbReference>
<evidence type="ECO:0000256" key="17">
    <source>
        <dbReference type="ARBA" id="ARBA00022741"/>
    </source>
</evidence>
<keyword evidence="22" id="KW-0443">Lipid metabolism</keyword>
<dbReference type="Pfam" id="PF00168">
    <property type="entry name" value="C2"/>
    <property type="match status" value="1"/>
</dbReference>
<evidence type="ECO:0000256" key="8">
    <source>
        <dbReference type="ARBA" id="ARBA00012010"/>
    </source>
</evidence>
<dbReference type="SMART" id="SM00312">
    <property type="entry name" value="PX"/>
    <property type="match status" value="1"/>
</dbReference>
<dbReference type="InterPro" id="IPR018936">
    <property type="entry name" value="PI3/4_kinase_CS"/>
</dbReference>
<dbReference type="FunFam" id="3.30.1520.10:FF:000006">
    <property type="entry name" value="Phosphatidylinositol 4-phosphate 3-kinase C2 domain-containing subunit alpha"/>
    <property type="match status" value="1"/>
</dbReference>
<evidence type="ECO:0000256" key="15">
    <source>
        <dbReference type="ARBA" id="ARBA00022583"/>
    </source>
</evidence>
<evidence type="ECO:0000256" key="28">
    <source>
        <dbReference type="ARBA" id="ARBA00029297"/>
    </source>
</evidence>
<evidence type="ECO:0000256" key="1">
    <source>
        <dbReference type="ARBA" id="ARBA00001913"/>
    </source>
</evidence>
<evidence type="ECO:0000259" key="34">
    <source>
        <dbReference type="PROSITE" id="PS51545"/>
    </source>
</evidence>
<feature type="domain" description="PX" evidence="32">
    <location>
        <begin position="929"/>
        <end position="1048"/>
    </location>
</feature>
<keyword evidence="24" id="KW-0539">Nucleus</keyword>
<dbReference type="EC" id="2.7.1.137" evidence="10"/>
<evidence type="ECO:0000256" key="24">
    <source>
        <dbReference type="ARBA" id="ARBA00023242"/>
    </source>
</evidence>
<accession>A0A8C4LHV1</accession>
<dbReference type="PROSITE" id="PS51547">
    <property type="entry name" value="C2_PI3K"/>
    <property type="match status" value="1"/>
</dbReference>
<evidence type="ECO:0000256" key="10">
    <source>
        <dbReference type="ARBA" id="ARBA00012073"/>
    </source>
</evidence>
<evidence type="ECO:0000256" key="13">
    <source>
        <dbReference type="ARBA" id="ARBA00022490"/>
    </source>
</evidence>
<evidence type="ECO:0000256" key="27">
    <source>
        <dbReference type="ARBA" id="ARBA00023985"/>
    </source>
</evidence>
<dbReference type="Gene3D" id="3.10.20.90">
    <property type="entry name" value="Phosphatidylinositol 3-kinase Catalytic Subunit, Chain A, domain 1"/>
    <property type="match status" value="1"/>
</dbReference>
<dbReference type="GO" id="GO:0006897">
    <property type="term" value="P:endocytosis"/>
    <property type="evidence" value="ECO:0007669"/>
    <property type="project" value="UniProtKB-KW"/>
</dbReference>
<dbReference type="InterPro" id="IPR015433">
    <property type="entry name" value="PI3/4_kinase"/>
</dbReference>
<evidence type="ECO:0000256" key="19">
    <source>
        <dbReference type="ARBA" id="ARBA00022840"/>
    </source>
</evidence>
<dbReference type="Ensembl" id="ENSEAST00005010351.1">
    <property type="protein sequence ID" value="ENSEASP00005009531.1"/>
    <property type="gene ID" value="ENSEASG00005006116.1"/>
</dbReference>
<dbReference type="GO" id="GO:0005794">
    <property type="term" value="C:Golgi apparatus"/>
    <property type="evidence" value="ECO:0007669"/>
    <property type="project" value="UniProtKB-SubCell"/>
</dbReference>
<dbReference type="Pfam" id="PF00454">
    <property type="entry name" value="PI3_PI4_kinase"/>
    <property type="match status" value="1"/>
</dbReference>
<dbReference type="CDD" id="cd04012">
    <property type="entry name" value="C2A_PI3K_class_II"/>
    <property type="match status" value="1"/>
</dbReference>
<dbReference type="GO" id="GO:0035091">
    <property type="term" value="F:phosphatidylinositol binding"/>
    <property type="evidence" value="ECO:0007669"/>
    <property type="project" value="InterPro"/>
</dbReference>
<evidence type="ECO:0000256" key="18">
    <source>
        <dbReference type="ARBA" id="ARBA00022777"/>
    </source>
</evidence>
<comment type="catalytic activity">
    <reaction evidence="28">
        <text>a 1,2-diacyl-sn-glycero-3-phospho-(1D-myo-inositol 4-phosphate) + ATP = a 1,2-diacyl-sn-glycero-3-phospho-(1D-myo-inositol-3,4-bisphosphate) + ADP + H(+)</text>
        <dbReference type="Rhea" id="RHEA:18373"/>
        <dbReference type="ChEBI" id="CHEBI:15378"/>
        <dbReference type="ChEBI" id="CHEBI:30616"/>
        <dbReference type="ChEBI" id="CHEBI:57658"/>
        <dbReference type="ChEBI" id="CHEBI:58178"/>
        <dbReference type="ChEBI" id="CHEBI:456216"/>
        <dbReference type="EC" id="2.7.1.154"/>
    </reaction>
    <physiologicalReaction direction="left-to-right" evidence="28">
        <dbReference type="Rhea" id="RHEA:18374"/>
    </physiologicalReaction>
</comment>
<comment type="catalytic activity">
    <reaction evidence="26">
        <text>a 1,2-diacyl-sn-glycero-3-phospho-(1D-myo-inositol-4,5-bisphosphate) + ATP = a 1,2-diacyl-sn-glycero-3-phospho-(1D-myo-inositol-3,4,5-trisphosphate) + ADP + H(+)</text>
        <dbReference type="Rhea" id="RHEA:21292"/>
        <dbReference type="ChEBI" id="CHEBI:15378"/>
        <dbReference type="ChEBI" id="CHEBI:30616"/>
        <dbReference type="ChEBI" id="CHEBI:57836"/>
        <dbReference type="ChEBI" id="CHEBI:58456"/>
        <dbReference type="ChEBI" id="CHEBI:456216"/>
        <dbReference type="EC" id="2.7.1.153"/>
    </reaction>
    <physiologicalReaction direction="left-to-right" evidence="26">
        <dbReference type="Rhea" id="RHEA:21293"/>
    </physiologicalReaction>
</comment>
<dbReference type="FunFam" id="3.10.20.90:FF:000156">
    <property type="entry name" value="Phosphatidylinositol 4-phosphate 3-kinase C2 domain-containing subunit alpha"/>
    <property type="match status" value="1"/>
</dbReference>
<feature type="domain" description="PI3K-RBD" evidence="35">
    <location>
        <begin position="58"/>
        <end position="146"/>
    </location>
</feature>
<evidence type="ECO:0000256" key="21">
    <source>
        <dbReference type="ARBA" id="ARBA00023034"/>
    </source>
</evidence>
<dbReference type="SUPFAM" id="SSF49562">
    <property type="entry name" value="C2 domain (Calcium/lipid-binding domain, CaLB)"/>
    <property type="match status" value="2"/>
</dbReference>
<dbReference type="PROSITE" id="PS00915">
    <property type="entry name" value="PI3_4_KINASE_1"/>
    <property type="match status" value="1"/>
</dbReference>
<dbReference type="AlphaFoldDB" id="A0A8C4LHV1"/>
<dbReference type="Pfam" id="PF00792">
    <property type="entry name" value="PI3K_C2"/>
    <property type="match status" value="1"/>
</dbReference>
<dbReference type="GO" id="GO:0016477">
    <property type="term" value="P:cell migration"/>
    <property type="evidence" value="ECO:0007669"/>
    <property type="project" value="TreeGrafter"/>
</dbReference>
<dbReference type="SUPFAM" id="SSF54236">
    <property type="entry name" value="Ubiquitin-like"/>
    <property type="match status" value="1"/>
</dbReference>
<dbReference type="FunFam" id="3.30.1010.10:FF:000001">
    <property type="entry name" value="Phosphatidylinositol 4-phosphate 3-kinase C2 domain-containing subunit beta"/>
    <property type="match status" value="1"/>
</dbReference>
<evidence type="ECO:0000256" key="7">
    <source>
        <dbReference type="ARBA" id="ARBA00006209"/>
    </source>
</evidence>
<dbReference type="SMART" id="SM00145">
    <property type="entry name" value="PI3Ka"/>
    <property type="match status" value="1"/>
</dbReference>
<dbReference type="PROSITE" id="PS00916">
    <property type="entry name" value="PI3_4_KINASE_2"/>
    <property type="match status" value="1"/>
</dbReference>
<dbReference type="Pfam" id="PF00613">
    <property type="entry name" value="PI3Ka"/>
    <property type="match status" value="1"/>
</dbReference>
<evidence type="ECO:0000256" key="30">
    <source>
        <dbReference type="ARBA" id="ARBA00079346"/>
    </source>
</evidence>
<keyword evidence="15" id="KW-0254">Endocytosis</keyword>
<dbReference type="InterPro" id="IPR001263">
    <property type="entry name" value="PI3K_accessory_dom"/>
</dbReference>
<dbReference type="PANTHER" id="PTHR10048:SF28">
    <property type="entry name" value="PHOSPHATIDYLINOSITOL 4-PHOSPHATE 3-KINASE C2 DOMAIN-CONTAINING SUBUNIT ALPHA"/>
    <property type="match status" value="1"/>
</dbReference>
<feature type="domain" description="PIK helical" evidence="34">
    <location>
        <begin position="375"/>
        <end position="551"/>
    </location>
</feature>
<keyword evidence="21" id="KW-0333">Golgi apparatus</keyword>
<evidence type="ECO:0000256" key="25">
    <source>
        <dbReference type="ARBA" id="ARBA00023329"/>
    </source>
</evidence>
<dbReference type="InterPro" id="IPR000403">
    <property type="entry name" value="PI3/4_kinase_cat_dom"/>
</dbReference>
<dbReference type="PROSITE" id="PS51545">
    <property type="entry name" value="PIK_HELICAL"/>
    <property type="match status" value="1"/>
</dbReference>
<evidence type="ECO:0000256" key="23">
    <source>
        <dbReference type="ARBA" id="ARBA00023136"/>
    </source>
</evidence>
<dbReference type="SMART" id="SM00146">
    <property type="entry name" value="PI3Kc"/>
    <property type="match status" value="1"/>
</dbReference>
<feature type="domain" description="C2" evidence="31">
    <location>
        <begin position="1052"/>
        <end position="1175"/>
    </location>
</feature>
<evidence type="ECO:0000256" key="20">
    <source>
        <dbReference type="ARBA" id="ARBA00022990"/>
    </source>
</evidence>
<dbReference type="Gene3D" id="1.25.40.70">
    <property type="entry name" value="Phosphatidylinositol 3-kinase, accessory domain (PIK)"/>
    <property type="match status" value="1"/>
</dbReference>
<dbReference type="Gene3D" id="2.60.40.150">
    <property type="entry name" value="C2 domain"/>
    <property type="match status" value="2"/>
</dbReference>
<organism evidence="37">
    <name type="scientific">Equus asinus asinus</name>
    <dbReference type="NCBI Taxonomy" id="83772"/>
    <lineage>
        <taxon>Eukaryota</taxon>
        <taxon>Metazoa</taxon>
        <taxon>Chordata</taxon>
        <taxon>Craniata</taxon>
        <taxon>Vertebrata</taxon>
        <taxon>Euteleostomi</taxon>
        <taxon>Mammalia</taxon>
        <taxon>Eutheria</taxon>
        <taxon>Laurasiatheria</taxon>
        <taxon>Perissodactyla</taxon>
        <taxon>Equidae</taxon>
        <taxon>Equus</taxon>
    </lineage>
</organism>
<name>A0A8C4LHV1_EQUAS</name>
<dbReference type="PROSITE" id="PS50004">
    <property type="entry name" value="C2"/>
    <property type="match status" value="1"/>
</dbReference>
<dbReference type="SMART" id="SM00142">
    <property type="entry name" value="PI3K_C2"/>
    <property type="match status" value="1"/>
</dbReference>
<comment type="catalytic activity">
    <reaction evidence="27">
        <text>a 1,2-diacyl-sn-glycero-3-phospho-(1D-myo-inositol) + ATP = a 1,2-diacyl-sn-glycero-3-phospho-(1D-myo-inositol-3-phosphate) + ADP + H(+)</text>
        <dbReference type="Rhea" id="RHEA:12709"/>
        <dbReference type="ChEBI" id="CHEBI:15378"/>
        <dbReference type="ChEBI" id="CHEBI:30616"/>
        <dbReference type="ChEBI" id="CHEBI:57880"/>
        <dbReference type="ChEBI" id="CHEBI:58088"/>
        <dbReference type="ChEBI" id="CHEBI:456216"/>
        <dbReference type="EC" id="2.7.1.137"/>
    </reaction>
    <physiologicalReaction direction="left-to-right" evidence="27">
        <dbReference type="Rhea" id="RHEA:12710"/>
    </physiologicalReaction>
</comment>
<comment type="cofactor">
    <cofactor evidence="2">
        <name>Mg(2+)</name>
        <dbReference type="ChEBI" id="CHEBI:18420"/>
    </cofactor>
</comment>
<dbReference type="Pfam" id="PF00787">
    <property type="entry name" value="PX"/>
    <property type="match status" value="1"/>
</dbReference>
<evidence type="ECO:0000256" key="5">
    <source>
        <dbReference type="ARBA" id="ARBA00004236"/>
    </source>
</evidence>
<keyword evidence="18" id="KW-0418">Kinase</keyword>
<evidence type="ECO:0000256" key="14">
    <source>
        <dbReference type="ARBA" id="ARBA00022553"/>
    </source>
</evidence>
<evidence type="ECO:0000256" key="11">
    <source>
        <dbReference type="ARBA" id="ARBA00022475"/>
    </source>
</evidence>
<dbReference type="PROSITE" id="PS50290">
    <property type="entry name" value="PI3_4_KINASE_3"/>
    <property type="match status" value="1"/>
</dbReference>
<dbReference type="PANTHER" id="PTHR10048">
    <property type="entry name" value="PHOSPHATIDYLINOSITOL KINASE"/>
    <property type="match status" value="1"/>
</dbReference>
<keyword evidence="25" id="KW-0968">Cytoplasmic vesicle</keyword>
<dbReference type="GO" id="GO:0005886">
    <property type="term" value="C:plasma membrane"/>
    <property type="evidence" value="ECO:0007669"/>
    <property type="project" value="UniProtKB-SubCell"/>
</dbReference>
<dbReference type="Gene3D" id="3.30.1010.10">
    <property type="entry name" value="Phosphatidylinositol 3-kinase Catalytic Subunit, Chain A, domain 4"/>
    <property type="match status" value="1"/>
</dbReference>